<evidence type="ECO:0000313" key="1">
    <source>
        <dbReference type="EMBL" id="KAI8655094.1"/>
    </source>
</evidence>
<protein>
    <submittedName>
        <fullName evidence="1">MFS domain-containing protein</fullName>
    </submittedName>
</protein>
<sequence>MADREPNQTAVMSHSLGSTRTIVVDGGSDDGKTHQFNEQTNYVPKRAIITIFLACASVDLLALMDQTMLATSLYIIGNALGSTAEVSWIASGYFITSTVGQLMYGRLSDIWSRKIILLTGLAIFFVGSLASSLAQSVLQLTIFRAFTGIGGGGLMTVAQLIVSDVVPLRERGKYQGILGAVVAIANGVGPVIGGALSSKSEDSWRWIFRMQLPLTLFTTCCVLFSMPLKKVEGDWRLKLKAVDFLGIFLALAGMTVVILGLTWGGNEYSWNSAQVITTLVVGTAVSVAFILWQWKGPRYPLIPLHIFKSKIVNGACLTMAINGWNFVMQVYYVPSFYQLVYGYSATKAGAMLLPITLLQTVSSTLSGLVVHWVGRYRECILFGWLCWAVGLGLMSTLDENTGVGKQIGYSILIGVGVGNTLQPALIATQAGVERRDMAVVTSFRNFVRNLGATLGLAVCGTVLNNILANSLSVLDLDSKESKTLIGNPQTFLDTVSSSEAERIRSVLIPAYRKGFRVIFLIGASVAALAFVLAFVLMPQVDLARPDDAKLKEEGRRAYEEKRNKSAA</sequence>
<evidence type="ECO:0000313" key="2">
    <source>
        <dbReference type="Proteomes" id="UP001065298"/>
    </source>
</evidence>
<name>A0ACC0QIF9_9HYPO</name>
<comment type="caution">
    <text evidence="1">The sequence shown here is derived from an EMBL/GenBank/DDBJ whole genome shotgun (WGS) entry which is preliminary data.</text>
</comment>
<organism evidence="1 2">
    <name type="scientific">Fusarium keratoplasticum</name>
    <dbReference type="NCBI Taxonomy" id="1328300"/>
    <lineage>
        <taxon>Eukaryota</taxon>
        <taxon>Fungi</taxon>
        <taxon>Dikarya</taxon>
        <taxon>Ascomycota</taxon>
        <taxon>Pezizomycotina</taxon>
        <taxon>Sordariomycetes</taxon>
        <taxon>Hypocreomycetidae</taxon>
        <taxon>Hypocreales</taxon>
        <taxon>Nectriaceae</taxon>
        <taxon>Fusarium</taxon>
        <taxon>Fusarium solani species complex</taxon>
    </lineage>
</organism>
<dbReference type="Proteomes" id="UP001065298">
    <property type="component" value="Chromosome 10"/>
</dbReference>
<dbReference type="EMBL" id="CM046512">
    <property type="protein sequence ID" value="KAI8655094.1"/>
    <property type="molecule type" value="Genomic_DNA"/>
</dbReference>
<keyword evidence="2" id="KW-1185">Reference proteome</keyword>
<gene>
    <name evidence="1" type="ORF">NCS57_01257100</name>
</gene>
<reference evidence="1" key="1">
    <citation type="submission" date="2022-06" db="EMBL/GenBank/DDBJ databases">
        <title>Fusarium solani species complex genomes reveal bases of compartmentalisation and animal pathogenesis.</title>
        <authorList>
            <person name="Tsai I.J."/>
        </authorList>
    </citation>
    <scope>NUCLEOTIDE SEQUENCE</scope>
    <source>
        <strain evidence="1">Fu6.1</strain>
    </source>
</reference>
<proteinExistence type="predicted"/>
<accession>A0ACC0QIF9</accession>